<evidence type="ECO:0000313" key="2">
    <source>
        <dbReference type="EMBL" id="RBP13841.1"/>
    </source>
</evidence>
<dbReference type="RefSeq" id="WP_170153177.1">
    <property type="nucleotide sequence ID" value="NZ_QNRK01000011.1"/>
</dbReference>
<dbReference type="AlphaFoldDB" id="A0A366FGV2"/>
<dbReference type="GO" id="GO:0016740">
    <property type="term" value="F:transferase activity"/>
    <property type="evidence" value="ECO:0007669"/>
    <property type="project" value="UniProtKB-KW"/>
</dbReference>
<keyword evidence="2" id="KW-0808">Transferase</keyword>
<evidence type="ECO:0000313" key="3">
    <source>
        <dbReference type="Proteomes" id="UP000253529"/>
    </source>
</evidence>
<feature type="domain" description="Glycosyl transferase family 25" evidence="1">
    <location>
        <begin position="6"/>
        <end position="113"/>
    </location>
</feature>
<protein>
    <submittedName>
        <fullName evidence="2">GR25 family glycosyltransferase involved in LPS biosynthesis</fullName>
    </submittedName>
</protein>
<evidence type="ECO:0000259" key="1">
    <source>
        <dbReference type="Pfam" id="PF01755"/>
    </source>
</evidence>
<dbReference type="CDD" id="cd06532">
    <property type="entry name" value="Glyco_transf_25"/>
    <property type="match status" value="1"/>
</dbReference>
<keyword evidence="3" id="KW-1185">Reference proteome</keyword>
<accession>A0A366FGV2</accession>
<organism evidence="2 3">
    <name type="scientific">Roseiarcus fermentans</name>
    <dbReference type="NCBI Taxonomy" id="1473586"/>
    <lineage>
        <taxon>Bacteria</taxon>
        <taxon>Pseudomonadati</taxon>
        <taxon>Pseudomonadota</taxon>
        <taxon>Alphaproteobacteria</taxon>
        <taxon>Hyphomicrobiales</taxon>
        <taxon>Roseiarcaceae</taxon>
        <taxon>Roseiarcus</taxon>
    </lineage>
</organism>
<comment type="caution">
    <text evidence="2">The sequence shown here is derived from an EMBL/GenBank/DDBJ whole genome shotgun (WGS) entry which is preliminary data.</text>
</comment>
<dbReference type="EMBL" id="QNRK01000011">
    <property type="protein sequence ID" value="RBP13841.1"/>
    <property type="molecule type" value="Genomic_DNA"/>
</dbReference>
<sequence length="253" mass="27385">MSSAPKAFVIHLERAAGRRASVEALARALPIESEILPAVDGLALSAEAVGAAYAGARYAPRYPFALTRSEIGAFLSHRAAWRRIVDDGLDFAFVFEDDASLDPQRFTALLAALAAERGRWRYVLLPAAGLEPAGVTLARRGDVALLRPSSPPLRAIGQAVAREAAERLLALTAPFDRPVDTFLQMNWVTGVTLLAAAPTPIRDVSRETGGTTVQRKRLGLIDRLRHEAMRPVYRAQVLARYRRALAAGADTKP</sequence>
<gene>
    <name evidence="2" type="ORF">DFR50_111103</name>
</gene>
<dbReference type="InterPro" id="IPR002654">
    <property type="entry name" value="Glyco_trans_25"/>
</dbReference>
<dbReference type="Pfam" id="PF01755">
    <property type="entry name" value="Glyco_transf_25"/>
    <property type="match status" value="1"/>
</dbReference>
<proteinExistence type="predicted"/>
<reference evidence="2 3" key="1">
    <citation type="submission" date="2018-06" db="EMBL/GenBank/DDBJ databases">
        <title>Genomic Encyclopedia of Type Strains, Phase IV (KMG-IV): sequencing the most valuable type-strain genomes for metagenomic binning, comparative biology and taxonomic classification.</title>
        <authorList>
            <person name="Goeker M."/>
        </authorList>
    </citation>
    <scope>NUCLEOTIDE SEQUENCE [LARGE SCALE GENOMIC DNA]</scope>
    <source>
        <strain evidence="2 3">DSM 24875</strain>
    </source>
</reference>
<dbReference type="Proteomes" id="UP000253529">
    <property type="component" value="Unassembled WGS sequence"/>
</dbReference>
<name>A0A366FGV2_9HYPH</name>